<feature type="chain" id="PRO_5043420921" evidence="1">
    <location>
        <begin position="30"/>
        <end position="197"/>
    </location>
</feature>
<organism evidence="3 4">
    <name type="scientific">Acidiphilium acidophilum</name>
    <name type="common">Thiobacillus acidophilus</name>
    <dbReference type="NCBI Taxonomy" id="76588"/>
    <lineage>
        <taxon>Bacteria</taxon>
        <taxon>Pseudomonadati</taxon>
        <taxon>Pseudomonadota</taxon>
        <taxon>Alphaproteobacteria</taxon>
        <taxon>Acetobacterales</taxon>
        <taxon>Acidocellaceae</taxon>
        <taxon>Acidiphilium</taxon>
    </lineage>
</organism>
<sequence>MKIRSLKATLGPALAVIMATALVIAPAAAQSGPVSAPTPASLWRQVQTLRDHGKLLEGSHLDMFGSRMADYYTIDRANAPALTAATHGIASVTKFPPGSLLIKENFDEGKKLGTITAMLKLPGYDKANRNWVMAMFSPTGKALAYGKVASCDKCHSIAASSDFVFPPLQRLPPMVVMSFFPGQKMSPAYLKLLDKNQ</sequence>
<evidence type="ECO:0000313" key="4">
    <source>
        <dbReference type="Proteomes" id="UP001279553"/>
    </source>
</evidence>
<dbReference type="Proteomes" id="UP001279553">
    <property type="component" value="Unassembled WGS sequence"/>
</dbReference>
<dbReference type="RefSeq" id="WP_319614085.1">
    <property type="nucleotide sequence ID" value="NZ_JAWXYB010000018.1"/>
</dbReference>
<accession>A0AAW9DQ92</accession>
<proteinExistence type="predicted"/>
<gene>
    <name evidence="3" type="ORF">SIL87_10350</name>
</gene>
<name>A0AAW9DQ92_ACIAO</name>
<comment type="caution">
    <text evidence="3">The sequence shown here is derived from an EMBL/GenBank/DDBJ whole genome shotgun (WGS) entry which is preliminary data.</text>
</comment>
<keyword evidence="1" id="KW-0732">Signal</keyword>
<dbReference type="EMBL" id="JAWXYB010000018">
    <property type="protein sequence ID" value="MDX5931165.1"/>
    <property type="molecule type" value="Genomic_DNA"/>
</dbReference>
<dbReference type="AlphaFoldDB" id="A0AAW9DQ92"/>
<reference evidence="3 4" key="1">
    <citation type="submission" date="2023-11" db="EMBL/GenBank/DDBJ databases">
        <title>MicrobeMod: A computational toolkit for identifying prokaryotic methylation and restriction-modification with nanopore sequencing.</title>
        <authorList>
            <person name="Crits-Christoph A."/>
            <person name="Kang S.C."/>
            <person name="Lee H."/>
            <person name="Ostrov N."/>
        </authorList>
    </citation>
    <scope>NUCLEOTIDE SEQUENCE [LARGE SCALE GENOMIC DNA]</scope>
    <source>
        <strain evidence="3 4">DSMZ 700</strain>
    </source>
</reference>
<evidence type="ECO:0000259" key="2">
    <source>
        <dbReference type="Pfam" id="PF16694"/>
    </source>
</evidence>
<dbReference type="Gene3D" id="3.50.70.20">
    <property type="entry name" value="Cytochrome P460"/>
    <property type="match status" value="1"/>
</dbReference>
<dbReference type="Pfam" id="PF16694">
    <property type="entry name" value="Cytochrome_P460"/>
    <property type="match status" value="1"/>
</dbReference>
<keyword evidence="4" id="KW-1185">Reference proteome</keyword>
<protein>
    <submittedName>
        <fullName evidence="3">Cytochrome P460 family protein</fullName>
    </submittedName>
</protein>
<evidence type="ECO:0000313" key="3">
    <source>
        <dbReference type="EMBL" id="MDX5931165.1"/>
    </source>
</evidence>
<feature type="signal peptide" evidence="1">
    <location>
        <begin position="1"/>
        <end position="29"/>
    </location>
</feature>
<evidence type="ECO:0000256" key="1">
    <source>
        <dbReference type="SAM" id="SignalP"/>
    </source>
</evidence>
<dbReference type="InterPro" id="IPR038142">
    <property type="entry name" value="Cytochrome_P460_sp"/>
</dbReference>
<dbReference type="InterPro" id="IPR032033">
    <property type="entry name" value="Cytochrome_P460"/>
</dbReference>
<dbReference type="CDD" id="cd20716">
    <property type="entry name" value="cyt_P460_fam"/>
    <property type="match status" value="1"/>
</dbReference>
<feature type="domain" description="Cytochrome P460" evidence="2">
    <location>
        <begin position="90"/>
        <end position="165"/>
    </location>
</feature>